<name>A0ABY3YUB0_STRRM</name>
<protein>
    <recommendedName>
        <fullName evidence="4">ImmA/IrrE family metallo-endopeptidase</fullName>
    </recommendedName>
</protein>
<keyword evidence="3" id="KW-1185">Reference proteome</keyword>
<evidence type="ECO:0000256" key="1">
    <source>
        <dbReference type="SAM" id="MobiDB-lite"/>
    </source>
</evidence>
<evidence type="ECO:0000313" key="3">
    <source>
        <dbReference type="Proteomes" id="UP000829494"/>
    </source>
</evidence>
<sequence>MGGVRVGSGARGVRGRRWGRLCAGARARRVRRRCEQVIGELALPDRTDLTGVCGAVAAYLGCPVRIVPMRLDGAASGVTARTDDGYWIFCELRTSAWHRTHIVTHEIGRLLLDHAAPGMTGRDGPAPWAAEVLGGLLMARVVPSPVDRGPEPTGPAAELAAALAPALRHRRDGPLRATGRGGGGNSGKDGAARGAGDSDGGSSV</sequence>
<organism evidence="2 3">
    <name type="scientific">Streptomyces rimosus subsp. rimosus</name>
    <dbReference type="NCBI Taxonomy" id="132474"/>
    <lineage>
        <taxon>Bacteria</taxon>
        <taxon>Bacillati</taxon>
        <taxon>Actinomycetota</taxon>
        <taxon>Actinomycetes</taxon>
        <taxon>Kitasatosporales</taxon>
        <taxon>Streptomycetaceae</taxon>
        <taxon>Streptomyces</taxon>
    </lineage>
</organism>
<dbReference type="Proteomes" id="UP000829494">
    <property type="component" value="Chromosome"/>
</dbReference>
<evidence type="ECO:0000313" key="2">
    <source>
        <dbReference type="EMBL" id="UNZ01610.1"/>
    </source>
</evidence>
<accession>A0ABY3YUB0</accession>
<dbReference type="EMBL" id="CP094298">
    <property type="protein sequence ID" value="UNZ01610.1"/>
    <property type="molecule type" value="Genomic_DNA"/>
</dbReference>
<evidence type="ECO:0008006" key="4">
    <source>
        <dbReference type="Google" id="ProtNLM"/>
    </source>
</evidence>
<reference evidence="2 3" key="1">
    <citation type="submission" date="2022-03" db="EMBL/GenBank/DDBJ databases">
        <title>Complete genome of Streptomyces rimosus ssp. rimosus R7 (=ATCC 10970).</title>
        <authorList>
            <person name="Beganovic S."/>
            <person name="Ruckert C."/>
            <person name="Busche T."/>
            <person name="Kalinowski J."/>
            <person name="Wittmann C."/>
        </authorList>
    </citation>
    <scope>NUCLEOTIDE SEQUENCE [LARGE SCALE GENOMIC DNA]</scope>
    <source>
        <strain evidence="2 3">R7</strain>
    </source>
</reference>
<gene>
    <name evidence="2" type="ORF">SRIMR7_05590</name>
</gene>
<proteinExistence type="predicted"/>
<feature type="region of interest" description="Disordered" evidence="1">
    <location>
        <begin position="162"/>
        <end position="204"/>
    </location>
</feature>
<dbReference type="RefSeq" id="WP_234356458.1">
    <property type="nucleotide sequence ID" value="NZ_LGCU01000346.1"/>
</dbReference>